<proteinExistence type="predicted"/>
<organism evidence="1 2">
    <name type="scientific">Candidatus Thermoflexus japonica</name>
    <dbReference type="NCBI Taxonomy" id="2035417"/>
    <lineage>
        <taxon>Bacteria</taxon>
        <taxon>Bacillati</taxon>
        <taxon>Chloroflexota</taxon>
        <taxon>Thermoflexia</taxon>
        <taxon>Thermoflexales</taxon>
        <taxon>Thermoflexaceae</taxon>
        <taxon>Thermoflexus</taxon>
    </lineage>
</organism>
<comment type="caution">
    <text evidence="1">The sequence shown here is derived from an EMBL/GenBank/DDBJ whole genome shotgun (WGS) entry which is preliminary data.</text>
</comment>
<protein>
    <submittedName>
        <fullName evidence="1">Uncharacterized protein</fullName>
    </submittedName>
</protein>
<name>A0A2H5Y814_9CHLR</name>
<dbReference type="AlphaFoldDB" id="A0A2H5Y814"/>
<evidence type="ECO:0000313" key="1">
    <source>
        <dbReference type="EMBL" id="GBD09595.1"/>
    </source>
</evidence>
<sequence>MTLVWPREPWQGQEMKRRVSPFPMEVPAAIPALKASVGKPSAQPLMRQSKMHGKVLWKVEVSPLFG</sequence>
<dbReference type="EMBL" id="BEHY01000053">
    <property type="protein sequence ID" value="GBD09595.1"/>
    <property type="molecule type" value="Genomic_DNA"/>
</dbReference>
<evidence type="ECO:0000313" key="2">
    <source>
        <dbReference type="Proteomes" id="UP000236642"/>
    </source>
</evidence>
<accession>A0A2H5Y814</accession>
<reference evidence="2" key="1">
    <citation type="submission" date="2017-09" db="EMBL/GenBank/DDBJ databases">
        <title>Metaegenomics of thermophilic ammonia-oxidizing enrichment culture.</title>
        <authorList>
            <person name="Kato S."/>
            <person name="Suzuki K."/>
        </authorList>
    </citation>
    <scope>NUCLEOTIDE SEQUENCE [LARGE SCALE GENOMIC DNA]</scope>
</reference>
<gene>
    <name evidence="1" type="ORF">HRbin22_01852</name>
</gene>
<dbReference type="Proteomes" id="UP000236642">
    <property type="component" value="Unassembled WGS sequence"/>
</dbReference>